<gene>
    <name evidence="2" type="ORF">F4560_000486</name>
</gene>
<evidence type="ECO:0000256" key="1">
    <source>
        <dbReference type="SAM" id="SignalP"/>
    </source>
</evidence>
<comment type="caution">
    <text evidence="2">The sequence shown here is derived from an EMBL/GenBank/DDBJ whole genome shotgun (WGS) entry which is preliminary data.</text>
</comment>
<dbReference type="Proteomes" id="UP000552097">
    <property type="component" value="Unassembled WGS sequence"/>
</dbReference>
<dbReference type="RefSeq" id="WP_184915609.1">
    <property type="nucleotide sequence ID" value="NZ_JACHMO010000001.1"/>
</dbReference>
<sequence>MNTWIRRIAVIGTAALGFTSTGVATGVAAAQEYAPITISPEKVQQLCEQRAPRIEERIERITTRVNGGPEVIGSTAWLQANAQKARDAGHTARAERLEQRAARRGDQLTRLADAQHRVDKFQADHCGTK</sequence>
<keyword evidence="3" id="KW-1185">Reference proteome</keyword>
<protein>
    <recommendedName>
        <fullName evidence="4">Secreted protein</fullName>
    </recommendedName>
</protein>
<dbReference type="AlphaFoldDB" id="A0A7W9HEC6"/>
<keyword evidence="1" id="KW-0732">Signal</keyword>
<proteinExistence type="predicted"/>
<evidence type="ECO:0000313" key="2">
    <source>
        <dbReference type="EMBL" id="MBB5800718.1"/>
    </source>
</evidence>
<name>A0A7W9HEC6_9PSEU</name>
<accession>A0A7W9HEC6</accession>
<evidence type="ECO:0008006" key="4">
    <source>
        <dbReference type="Google" id="ProtNLM"/>
    </source>
</evidence>
<evidence type="ECO:0000313" key="3">
    <source>
        <dbReference type="Proteomes" id="UP000552097"/>
    </source>
</evidence>
<dbReference type="EMBL" id="JACHMO010000001">
    <property type="protein sequence ID" value="MBB5800718.1"/>
    <property type="molecule type" value="Genomic_DNA"/>
</dbReference>
<feature type="signal peptide" evidence="1">
    <location>
        <begin position="1"/>
        <end position="24"/>
    </location>
</feature>
<reference evidence="2 3" key="1">
    <citation type="submission" date="2020-08" db="EMBL/GenBank/DDBJ databases">
        <title>Sequencing the genomes of 1000 actinobacteria strains.</title>
        <authorList>
            <person name="Klenk H.-P."/>
        </authorList>
    </citation>
    <scope>NUCLEOTIDE SEQUENCE [LARGE SCALE GENOMIC DNA]</scope>
    <source>
        <strain evidence="2 3">DSM 45486</strain>
    </source>
</reference>
<organism evidence="2 3">
    <name type="scientific">Saccharothrix ecbatanensis</name>
    <dbReference type="NCBI Taxonomy" id="1105145"/>
    <lineage>
        <taxon>Bacteria</taxon>
        <taxon>Bacillati</taxon>
        <taxon>Actinomycetota</taxon>
        <taxon>Actinomycetes</taxon>
        <taxon>Pseudonocardiales</taxon>
        <taxon>Pseudonocardiaceae</taxon>
        <taxon>Saccharothrix</taxon>
    </lineage>
</organism>
<feature type="chain" id="PRO_5039679316" description="Secreted protein" evidence="1">
    <location>
        <begin position="25"/>
        <end position="129"/>
    </location>
</feature>